<dbReference type="Proteomes" id="UP000179233">
    <property type="component" value="Unassembled WGS sequence"/>
</dbReference>
<evidence type="ECO:0000313" key="9">
    <source>
        <dbReference type="Proteomes" id="UP000179233"/>
    </source>
</evidence>
<name>A0A1G1VUH0_9BACT</name>
<dbReference type="CDD" id="cd08010">
    <property type="entry name" value="MltG_like"/>
    <property type="match status" value="1"/>
</dbReference>
<dbReference type="InterPro" id="IPR003770">
    <property type="entry name" value="MLTG-like"/>
</dbReference>
<keyword evidence="4 7" id="KW-0472">Membrane</keyword>
<comment type="function">
    <text evidence="7">Functions as a peptidoglycan terminase that cleaves nascent peptidoglycan strands endolytically to terminate their elongation.</text>
</comment>
<keyword evidence="2 7" id="KW-0812">Transmembrane</keyword>
<keyword evidence="6 7" id="KW-0961">Cell wall biogenesis/degradation</keyword>
<evidence type="ECO:0000256" key="6">
    <source>
        <dbReference type="ARBA" id="ARBA00023316"/>
    </source>
</evidence>
<dbReference type="GO" id="GO:0008932">
    <property type="term" value="F:lytic endotransglycosylase activity"/>
    <property type="evidence" value="ECO:0007669"/>
    <property type="project" value="UniProtKB-UniRule"/>
</dbReference>
<dbReference type="EC" id="4.2.2.29" evidence="7"/>
<dbReference type="EMBL" id="MHCJ01000003">
    <property type="protein sequence ID" value="OGY18857.1"/>
    <property type="molecule type" value="Genomic_DNA"/>
</dbReference>
<evidence type="ECO:0000256" key="1">
    <source>
        <dbReference type="ARBA" id="ARBA00022475"/>
    </source>
</evidence>
<dbReference type="GO" id="GO:0005886">
    <property type="term" value="C:plasma membrane"/>
    <property type="evidence" value="ECO:0007669"/>
    <property type="project" value="UniProtKB-UniRule"/>
</dbReference>
<proteinExistence type="inferred from homology"/>
<dbReference type="Pfam" id="PF02618">
    <property type="entry name" value="YceG"/>
    <property type="match status" value="1"/>
</dbReference>
<protein>
    <recommendedName>
        <fullName evidence="7">Endolytic murein transglycosylase</fullName>
        <ecNumber evidence="7">4.2.2.29</ecNumber>
    </recommendedName>
    <alternativeName>
        <fullName evidence="7">Peptidoglycan lytic transglycosylase</fullName>
    </alternativeName>
    <alternativeName>
        <fullName evidence="7">Peptidoglycan polymerization terminase</fullName>
    </alternativeName>
</protein>
<evidence type="ECO:0000256" key="3">
    <source>
        <dbReference type="ARBA" id="ARBA00022989"/>
    </source>
</evidence>
<comment type="similarity">
    <text evidence="7">Belongs to the transglycosylase MltG family.</text>
</comment>
<keyword evidence="5 7" id="KW-0456">Lyase</keyword>
<dbReference type="GO" id="GO:0071555">
    <property type="term" value="P:cell wall organization"/>
    <property type="evidence" value="ECO:0007669"/>
    <property type="project" value="UniProtKB-KW"/>
</dbReference>
<dbReference type="NCBIfam" id="TIGR00247">
    <property type="entry name" value="endolytic transglycosylase MltG"/>
    <property type="match status" value="1"/>
</dbReference>
<keyword evidence="1 7" id="KW-1003">Cell membrane</keyword>
<dbReference type="HAMAP" id="MF_02065">
    <property type="entry name" value="MltG"/>
    <property type="match status" value="1"/>
</dbReference>
<evidence type="ECO:0000256" key="2">
    <source>
        <dbReference type="ARBA" id="ARBA00022692"/>
    </source>
</evidence>
<reference evidence="8 9" key="1">
    <citation type="journal article" date="2016" name="Nat. Commun.">
        <title>Thousands of microbial genomes shed light on interconnected biogeochemical processes in an aquifer system.</title>
        <authorList>
            <person name="Anantharaman K."/>
            <person name="Brown C.T."/>
            <person name="Hug L.A."/>
            <person name="Sharon I."/>
            <person name="Castelle C.J."/>
            <person name="Probst A.J."/>
            <person name="Thomas B.C."/>
            <person name="Singh A."/>
            <person name="Wilkins M.J."/>
            <person name="Karaoz U."/>
            <person name="Brodie E.L."/>
            <person name="Williams K.H."/>
            <person name="Hubbard S.S."/>
            <person name="Banfield J.F."/>
        </authorList>
    </citation>
    <scope>NUCLEOTIDE SEQUENCE [LARGE SCALE GENOMIC DNA]</scope>
</reference>
<evidence type="ECO:0000256" key="4">
    <source>
        <dbReference type="ARBA" id="ARBA00023136"/>
    </source>
</evidence>
<comment type="caution">
    <text evidence="8">The sequence shown here is derived from an EMBL/GenBank/DDBJ whole genome shotgun (WGS) entry which is preliminary data.</text>
</comment>
<feature type="site" description="Important for catalytic activity" evidence="7">
    <location>
        <position position="214"/>
    </location>
</feature>
<dbReference type="PANTHER" id="PTHR30518:SF2">
    <property type="entry name" value="ENDOLYTIC MUREIN TRANSGLYCOSYLASE"/>
    <property type="match status" value="1"/>
</dbReference>
<dbReference type="AlphaFoldDB" id="A0A1G1VUH0"/>
<evidence type="ECO:0000256" key="7">
    <source>
        <dbReference type="HAMAP-Rule" id="MF_02065"/>
    </source>
</evidence>
<sequence>MNKGQRTRNALSASLIGGLLLAIVGISAGFRLLTSPVDPKAEEKIMITVTRGDSIDAIGKKLTNEDLIRSKGAFKILVVGKGLQKSIQAGDYELSKAMSLDEISKTLTHGTSDIRVTLIEGWRREEMAMELSDQFTKRGLSFNREEFLAATEGKEGYLFPDTYFIPTGMEAREIADLLSETFTRKIGQDTRTAIGNQGLSMEQAIILASLVEREARFATDRPLVAGILIKRWKNQWPLQVDATIQYALGYQQKEDSWWKKSLTKADIEINSPLNTYKRTGLPPSPICNPSLASLNAVANPQESAFWFYLSDNEGQLHYAQTIEEHNRNIVTYLNK</sequence>
<organism evidence="8 9">
    <name type="scientific">Candidatus Chisholmbacteria bacterium RIFCSPHIGHO2_01_FULL_52_32</name>
    <dbReference type="NCBI Taxonomy" id="1797591"/>
    <lineage>
        <taxon>Bacteria</taxon>
        <taxon>Candidatus Chisholmiibacteriota</taxon>
    </lineage>
</organism>
<evidence type="ECO:0000313" key="8">
    <source>
        <dbReference type="EMBL" id="OGY18857.1"/>
    </source>
</evidence>
<gene>
    <name evidence="7" type="primary">mltG</name>
    <name evidence="8" type="ORF">A2786_05205</name>
</gene>
<keyword evidence="3 7" id="KW-1133">Transmembrane helix</keyword>
<evidence type="ECO:0000256" key="5">
    <source>
        <dbReference type="ARBA" id="ARBA00023239"/>
    </source>
</evidence>
<accession>A0A1G1VUH0</accession>
<comment type="catalytic activity">
    <reaction evidence="7">
        <text>a peptidoglycan chain = a peptidoglycan chain with N-acetyl-1,6-anhydromuramyl-[peptide] at the reducing end + a peptidoglycan chain with N-acetylglucosamine at the non-reducing end.</text>
        <dbReference type="EC" id="4.2.2.29"/>
    </reaction>
</comment>
<dbReference type="PANTHER" id="PTHR30518">
    <property type="entry name" value="ENDOLYTIC MUREIN TRANSGLYCOSYLASE"/>
    <property type="match status" value="1"/>
</dbReference>
<dbReference type="Gene3D" id="3.30.1490.480">
    <property type="entry name" value="Endolytic murein transglycosylase"/>
    <property type="match status" value="1"/>
</dbReference>
<dbReference type="GO" id="GO:0009252">
    <property type="term" value="P:peptidoglycan biosynthetic process"/>
    <property type="evidence" value="ECO:0007669"/>
    <property type="project" value="UniProtKB-UniRule"/>
</dbReference>